<dbReference type="SMART" id="SM00501">
    <property type="entry name" value="BRIGHT"/>
    <property type="match status" value="1"/>
</dbReference>
<dbReference type="SUPFAM" id="SSF46774">
    <property type="entry name" value="ARID-like"/>
    <property type="match status" value="1"/>
</dbReference>
<protein>
    <recommendedName>
        <fullName evidence="5">ARID domain-containing protein</fullName>
    </recommendedName>
</protein>
<dbReference type="GO" id="GO:0000976">
    <property type="term" value="F:transcription cis-regulatory region binding"/>
    <property type="evidence" value="ECO:0007669"/>
    <property type="project" value="TreeGrafter"/>
</dbReference>
<dbReference type="AlphaFoldDB" id="A0A3P7NVP0"/>
<evidence type="ECO:0000256" key="3">
    <source>
        <dbReference type="ARBA" id="ARBA00023242"/>
    </source>
</evidence>
<accession>A0A3P7NVP0</accession>
<feature type="domain" description="ARID" evidence="5">
    <location>
        <begin position="1"/>
        <end position="79"/>
    </location>
</feature>
<evidence type="ECO:0000256" key="4">
    <source>
        <dbReference type="SAM" id="MobiDB-lite"/>
    </source>
</evidence>
<feature type="compositionally biased region" description="Low complexity" evidence="4">
    <location>
        <begin position="101"/>
        <end position="137"/>
    </location>
</feature>
<feature type="compositionally biased region" description="Low complexity" evidence="4">
    <location>
        <begin position="187"/>
        <end position="197"/>
    </location>
</feature>
<evidence type="ECO:0000313" key="6">
    <source>
        <dbReference type="EMBL" id="VDN12432.1"/>
    </source>
</evidence>
<dbReference type="PANTHER" id="PTHR13964:SF27">
    <property type="entry name" value="HAT-TRICK, ISOFORM D"/>
    <property type="match status" value="1"/>
</dbReference>
<dbReference type="Gene3D" id="2.30.30.140">
    <property type="match status" value="1"/>
</dbReference>
<dbReference type="Pfam" id="PF01388">
    <property type="entry name" value="ARID"/>
    <property type="match status" value="1"/>
</dbReference>
<dbReference type="OrthoDB" id="10068428at2759"/>
<feature type="compositionally biased region" description="Acidic residues" evidence="4">
    <location>
        <begin position="359"/>
        <end position="371"/>
    </location>
</feature>
<dbReference type="EMBL" id="UYRU01053881">
    <property type="protein sequence ID" value="VDN12432.1"/>
    <property type="molecule type" value="Genomic_DNA"/>
</dbReference>
<evidence type="ECO:0000259" key="5">
    <source>
        <dbReference type="PROSITE" id="PS51011"/>
    </source>
</evidence>
<feature type="compositionally biased region" description="Basic and acidic residues" evidence="4">
    <location>
        <begin position="198"/>
        <end position="234"/>
    </location>
</feature>
<organism evidence="6 7">
    <name type="scientific">Dibothriocephalus latus</name>
    <name type="common">Fish tapeworm</name>
    <name type="synonym">Diphyllobothrium latum</name>
    <dbReference type="NCBI Taxonomy" id="60516"/>
    <lineage>
        <taxon>Eukaryota</taxon>
        <taxon>Metazoa</taxon>
        <taxon>Spiralia</taxon>
        <taxon>Lophotrochozoa</taxon>
        <taxon>Platyhelminthes</taxon>
        <taxon>Cestoda</taxon>
        <taxon>Eucestoda</taxon>
        <taxon>Diphyllobothriidea</taxon>
        <taxon>Diphyllobothriidae</taxon>
        <taxon>Dibothriocephalus</taxon>
    </lineage>
</organism>
<keyword evidence="1" id="KW-0805">Transcription regulation</keyword>
<dbReference type="GO" id="GO:0005634">
    <property type="term" value="C:nucleus"/>
    <property type="evidence" value="ECO:0007669"/>
    <property type="project" value="TreeGrafter"/>
</dbReference>
<dbReference type="InterPro" id="IPR051232">
    <property type="entry name" value="ARID/SWI1_ChromRemod"/>
</dbReference>
<feature type="region of interest" description="Disordered" evidence="4">
    <location>
        <begin position="85"/>
        <end position="175"/>
    </location>
</feature>
<feature type="region of interest" description="Disordered" evidence="4">
    <location>
        <begin position="187"/>
        <end position="248"/>
    </location>
</feature>
<dbReference type="GO" id="GO:0006357">
    <property type="term" value="P:regulation of transcription by RNA polymerase II"/>
    <property type="evidence" value="ECO:0007669"/>
    <property type="project" value="TreeGrafter"/>
</dbReference>
<gene>
    <name evidence="6" type="ORF">DILT_LOCUS8263</name>
</gene>
<keyword evidence="2" id="KW-0804">Transcription</keyword>
<dbReference type="Proteomes" id="UP000281553">
    <property type="component" value="Unassembled WGS sequence"/>
</dbReference>
<reference evidence="6 7" key="1">
    <citation type="submission" date="2018-11" db="EMBL/GenBank/DDBJ databases">
        <authorList>
            <consortium name="Pathogen Informatics"/>
        </authorList>
    </citation>
    <scope>NUCLEOTIDE SEQUENCE [LARGE SCALE GENOMIC DNA]</scope>
</reference>
<feature type="compositionally biased region" description="Basic and acidic residues" evidence="4">
    <location>
        <begin position="378"/>
        <end position="387"/>
    </location>
</feature>
<feature type="compositionally biased region" description="Basic and acidic residues" evidence="4">
    <location>
        <begin position="436"/>
        <end position="451"/>
    </location>
</feature>
<proteinExistence type="predicted"/>
<keyword evidence="7" id="KW-1185">Reference proteome</keyword>
<dbReference type="InterPro" id="IPR036431">
    <property type="entry name" value="ARID_dom_sf"/>
</dbReference>
<dbReference type="PROSITE" id="PS51011">
    <property type="entry name" value="ARID"/>
    <property type="match status" value="1"/>
</dbReference>
<evidence type="ECO:0000313" key="7">
    <source>
        <dbReference type="Proteomes" id="UP000281553"/>
    </source>
</evidence>
<feature type="compositionally biased region" description="Polar residues" evidence="4">
    <location>
        <begin position="139"/>
        <end position="159"/>
    </location>
</feature>
<sequence length="461" mass="50105">MDERGTPINKAPSIANKDLDLYKLFKIVNRLGGFHRVTSQLKWGVIYSEMDLPHNFTAGPRNLQTAFKKYLFPLDDLSRKLGTSLDQIPLSGPRTQHLKSQRQQQQQQQQRTTGASSSSQGPSRGSASGGSQQTAASKPKQQQPSASTSTVQPANTTSAEPGAKAAAADGKTVSSTKTDAVITAAAAATTSNVASAPTKKEPDQASRRPTETASRKDTPKKTDRDEKTPKDVKSKASVTPAQTQQRLESVKEVQSCCSSPALSSFDKTDDNNLSNLVENLSKSSKLKNASGRNRNRSEIQYRVHYMGWNCRHDEIVPRQRIIRAASLPDSSRTPTEIGQSGTAGGREVSTTPEVSGRDEEGEEDENVDYEDVYSSAGRRRDSSHIDDTASDNVTTTAPTVRRGISANRIPGSPIGTKRRRSPSAYSDIGVTCHKTPKLEDLKGRHTSDDHVNPITHRLTQN</sequence>
<evidence type="ECO:0000256" key="2">
    <source>
        <dbReference type="ARBA" id="ARBA00023163"/>
    </source>
</evidence>
<dbReference type="SMART" id="SM01014">
    <property type="entry name" value="ARID"/>
    <property type="match status" value="1"/>
</dbReference>
<name>A0A3P7NVP0_DIBLA</name>
<feature type="region of interest" description="Disordered" evidence="4">
    <location>
        <begin position="325"/>
        <end position="461"/>
    </location>
</feature>
<dbReference type="InterPro" id="IPR001606">
    <property type="entry name" value="ARID_dom"/>
</dbReference>
<dbReference type="PANTHER" id="PTHR13964">
    <property type="entry name" value="RBP-RELATED"/>
    <property type="match status" value="1"/>
</dbReference>
<dbReference type="InterPro" id="IPR016197">
    <property type="entry name" value="Chromo-like_dom_sf"/>
</dbReference>
<feature type="compositionally biased region" description="Polar residues" evidence="4">
    <location>
        <begin position="328"/>
        <end position="340"/>
    </location>
</feature>
<evidence type="ECO:0000256" key="1">
    <source>
        <dbReference type="ARBA" id="ARBA00023015"/>
    </source>
</evidence>
<dbReference type="Gene3D" id="1.10.150.60">
    <property type="entry name" value="ARID DNA-binding domain"/>
    <property type="match status" value="1"/>
</dbReference>
<keyword evidence="3" id="KW-0539">Nucleus</keyword>
<dbReference type="SUPFAM" id="SSF54160">
    <property type="entry name" value="Chromo domain-like"/>
    <property type="match status" value="1"/>
</dbReference>
<feature type="compositionally biased region" description="Polar residues" evidence="4">
    <location>
        <begin position="236"/>
        <end position="247"/>
    </location>
</feature>